<dbReference type="GeneID" id="37108534"/>
<name>A0A317VKI0_9EURO</name>
<evidence type="ECO:0000313" key="1">
    <source>
        <dbReference type="EMBL" id="PWY72440.1"/>
    </source>
</evidence>
<protein>
    <submittedName>
        <fullName evidence="1">Uncharacterized protein</fullName>
    </submittedName>
</protein>
<keyword evidence="2" id="KW-1185">Reference proteome</keyword>
<sequence length="121" mass="14303">MIPVFLHQPHHILRLRPSHILFQPKSAFLSIIPLNPDKLHDLIRKQHIVRFFIIHPSTPNRNPHRLPQHRNRMLLSVIRLHLWTPDFALRVDSRPRCVSLPCDEIYTSLICGVRYGCGCRR</sequence>
<reference evidence="1 2" key="1">
    <citation type="submission" date="2016-12" db="EMBL/GenBank/DDBJ databases">
        <title>The genomes of Aspergillus section Nigri reveals drivers in fungal speciation.</title>
        <authorList>
            <consortium name="DOE Joint Genome Institute"/>
            <person name="Vesth T.C."/>
            <person name="Nybo J."/>
            <person name="Theobald S."/>
            <person name="Brandl J."/>
            <person name="Frisvad J.C."/>
            <person name="Nielsen K.F."/>
            <person name="Lyhne E.K."/>
            <person name="Kogle M.E."/>
            <person name="Kuo A."/>
            <person name="Riley R."/>
            <person name="Clum A."/>
            <person name="Nolan M."/>
            <person name="Lipzen A."/>
            <person name="Salamov A."/>
            <person name="Henrissat B."/>
            <person name="Wiebenga A."/>
            <person name="De Vries R.P."/>
            <person name="Grigoriev I.V."/>
            <person name="Mortensen U.H."/>
            <person name="Andersen M.R."/>
            <person name="Baker S.E."/>
        </authorList>
    </citation>
    <scope>NUCLEOTIDE SEQUENCE [LARGE SCALE GENOMIC DNA]</scope>
    <source>
        <strain evidence="1 2">CBS 115572</strain>
    </source>
</reference>
<gene>
    <name evidence="1" type="ORF">BO94DRAFT_244587</name>
</gene>
<proteinExistence type="predicted"/>
<evidence type="ECO:0000313" key="2">
    <source>
        <dbReference type="Proteomes" id="UP000246702"/>
    </source>
</evidence>
<dbReference type="RefSeq" id="XP_025463214.1">
    <property type="nucleotide sequence ID" value="XM_025606391.1"/>
</dbReference>
<dbReference type="Proteomes" id="UP000246702">
    <property type="component" value="Unassembled WGS sequence"/>
</dbReference>
<comment type="caution">
    <text evidence="1">The sequence shown here is derived from an EMBL/GenBank/DDBJ whole genome shotgun (WGS) entry which is preliminary data.</text>
</comment>
<organism evidence="1 2">
    <name type="scientific">Aspergillus sclerotioniger CBS 115572</name>
    <dbReference type="NCBI Taxonomy" id="1450535"/>
    <lineage>
        <taxon>Eukaryota</taxon>
        <taxon>Fungi</taxon>
        <taxon>Dikarya</taxon>
        <taxon>Ascomycota</taxon>
        <taxon>Pezizomycotina</taxon>
        <taxon>Eurotiomycetes</taxon>
        <taxon>Eurotiomycetidae</taxon>
        <taxon>Eurotiales</taxon>
        <taxon>Aspergillaceae</taxon>
        <taxon>Aspergillus</taxon>
        <taxon>Aspergillus subgen. Circumdati</taxon>
    </lineage>
</organism>
<dbReference type="EMBL" id="MSFK01000033">
    <property type="protein sequence ID" value="PWY72440.1"/>
    <property type="molecule type" value="Genomic_DNA"/>
</dbReference>
<dbReference type="AlphaFoldDB" id="A0A317VKI0"/>
<accession>A0A317VKI0</accession>